<organism evidence="2 3">
    <name type="scientific">Collinsella tanakaei</name>
    <dbReference type="NCBI Taxonomy" id="626935"/>
    <lineage>
        <taxon>Bacteria</taxon>
        <taxon>Bacillati</taxon>
        <taxon>Actinomycetota</taxon>
        <taxon>Coriobacteriia</taxon>
        <taxon>Coriobacteriales</taxon>
        <taxon>Coriobacteriaceae</taxon>
        <taxon>Collinsella</taxon>
    </lineage>
</organism>
<dbReference type="PROSITE" id="PS51379">
    <property type="entry name" value="4FE4S_FER_2"/>
    <property type="match status" value="1"/>
</dbReference>
<name>A0A3E4QYT5_9ACTN</name>
<dbReference type="EMBL" id="QSRJ01000001">
    <property type="protein sequence ID" value="RGL12372.1"/>
    <property type="molecule type" value="Genomic_DNA"/>
</dbReference>
<accession>A0A3E4QYT5</accession>
<evidence type="ECO:0000313" key="2">
    <source>
        <dbReference type="EMBL" id="RGL12372.1"/>
    </source>
</evidence>
<dbReference type="Proteomes" id="UP000260943">
    <property type="component" value="Unassembled WGS sequence"/>
</dbReference>
<protein>
    <recommendedName>
        <fullName evidence="1">4Fe-4S ferredoxin-type domain-containing protein</fullName>
    </recommendedName>
</protein>
<dbReference type="AlphaFoldDB" id="A0A3E4QYT5"/>
<comment type="caution">
    <text evidence="2">The sequence shown here is derived from an EMBL/GenBank/DDBJ whole genome shotgun (WGS) entry which is preliminary data.</text>
</comment>
<dbReference type="SUPFAM" id="SSF54862">
    <property type="entry name" value="4Fe-4S ferredoxins"/>
    <property type="match status" value="1"/>
</dbReference>
<gene>
    <name evidence="2" type="ORF">DXC81_01575</name>
</gene>
<proteinExistence type="predicted"/>
<evidence type="ECO:0000313" key="3">
    <source>
        <dbReference type="Proteomes" id="UP000260943"/>
    </source>
</evidence>
<dbReference type="InterPro" id="IPR017896">
    <property type="entry name" value="4Fe4S_Fe-S-bd"/>
</dbReference>
<reference evidence="2 3" key="1">
    <citation type="submission" date="2018-08" db="EMBL/GenBank/DDBJ databases">
        <title>A genome reference for cultivated species of the human gut microbiota.</title>
        <authorList>
            <person name="Zou Y."/>
            <person name="Xue W."/>
            <person name="Luo G."/>
        </authorList>
    </citation>
    <scope>NUCLEOTIDE SEQUENCE [LARGE SCALE GENOMIC DNA]</scope>
    <source>
        <strain evidence="2 3">TF08-14</strain>
    </source>
</reference>
<feature type="domain" description="4Fe-4S ferredoxin-type" evidence="1">
    <location>
        <begin position="215"/>
        <end position="244"/>
    </location>
</feature>
<dbReference type="RefSeq" id="WP_117678864.1">
    <property type="nucleotide sequence ID" value="NZ_QSRJ01000001.1"/>
</dbReference>
<sequence>MHKVERGVSCAGCPHRAAYIACKEALGRGKNKVICGNAGCAATGYMHPAATTCTGGEDALLPRYKQEVPSGGAVDQPAVEACIHFALDTEVAADDAPRRFAGLAAEGAVTILAVMVSSRAFLGAEAIEGLCQHIVEDLRIDDVVAVDPLDTLACTDILRDMLARPGVHAVAFCSPCVQLQGDRAPEPVDIDRIACVGCHRCKQITGCPALVFAPPAYTVDADACAGCDLCTSFCRTHVIYSPRAPIAPAERCEMRYQAATSHS</sequence>
<evidence type="ECO:0000259" key="1">
    <source>
        <dbReference type="PROSITE" id="PS51379"/>
    </source>
</evidence>